<dbReference type="KEGG" id="adp:NCTC12871_00115"/>
<reference evidence="8 9" key="1">
    <citation type="submission" date="2018-12" db="EMBL/GenBank/DDBJ databases">
        <authorList>
            <consortium name="Pathogen Informatics"/>
        </authorList>
    </citation>
    <scope>NUCLEOTIDE SEQUENCE [LARGE SCALE GENOMIC DNA]</scope>
    <source>
        <strain evidence="8 9">NCTC12871</strain>
    </source>
</reference>
<evidence type="ECO:0000259" key="7">
    <source>
        <dbReference type="Pfam" id="PF01545"/>
    </source>
</evidence>
<keyword evidence="3" id="KW-0406">Ion transport</keyword>
<gene>
    <name evidence="8" type="primary">czcD</name>
    <name evidence="8" type="ORF">NCTC12871_00115</name>
</gene>
<evidence type="ECO:0000256" key="4">
    <source>
        <dbReference type="ARBA" id="ARBA00022989"/>
    </source>
</evidence>
<dbReference type="NCBIfam" id="TIGR01297">
    <property type="entry name" value="CDF"/>
    <property type="match status" value="1"/>
</dbReference>
<evidence type="ECO:0000256" key="6">
    <source>
        <dbReference type="SAM" id="Phobius"/>
    </source>
</evidence>
<dbReference type="PANTHER" id="PTHR11562">
    <property type="entry name" value="CATION EFFLUX PROTEIN/ ZINC TRANSPORTER"/>
    <property type="match status" value="1"/>
</dbReference>
<feature type="domain" description="Cation efflux protein transmembrane" evidence="7">
    <location>
        <begin position="26"/>
        <end position="204"/>
    </location>
</feature>
<evidence type="ECO:0000256" key="2">
    <source>
        <dbReference type="ARBA" id="ARBA00022692"/>
    </source>
</evidence>
<dbReference type="GO" id="GO:0005886">
    <property type="term" value="C:plasma membrane"/>
    <property type="evidence" value="ECO:0007669"/>
    <property type="project" value="TreeGrafter"/>
</dbReference>
<feature type="transmembrane region" description="Helical" evidence="6">
    <location>
        <begin position="25"/>
        <end position="44"/>
    </location>
</feature>
<accession>A0A448TRU6</accession>
<feature type="transmembrane region" description="Helical" evidence="6">
    <location>
        <begin position="112"/>
        <end position="136"/>
    </location>
</feature>
<dbReference type="Pfam" id="PF01545">
    <property type="entry name" value="Cation_efflux"/>
    <property type="match status" value="1"/>
</dbReference>
<keyword evidence="3" id="KW-0862">Zinc</keyword>
<keyword evidence="4 6" id="KW-1133">Transmembrane helix</keyword>
<dbReference type="GO" id="GO:0005385">
    <property type="term" value="F:zinc ion transmembrane transporter activity"/>
    <property type="evidence" value="ECO:0007669"/>
    <property type="project" value="TreeGrafter"/>
</dbReference>
<dbReference type="InterPro" id="IPR058533">
    <property type="entry name" value="Cation_efflux_TM"/>
</dbReference>
<protein>
    <submittedName>
        <fullName evidence="8">Cation efflux protein</fullName>
    </submittedName>
</protein>
<keyword evidence="3" id="KW-0813">Transport</keyword>
<keyword evidence="2 6" id="KW-0812">Transmembrane</keyword>
<keyword evidence="3" id="KW-0864">Zinc transport</keyword>
<dbReference type="PANTHER" id="PTHR11562:SF17">
    <property type="entry name" value="RE54080P-RELATED"/>
    <property type="match status" value="1"/>
</dbReference>
<dbReference type="InterPro" id="IPR002524">
    <property type="entry name" value="Cation_efflux"/>
</dbReference>
<keyword evidence="5 6" id="KW-0472">Membrane</keyword>
<evidence type="ECO:0000256" key="5">
    <source>
        <dbReference type="ARBA" id="ARBA00023136"/>
    </source>
</evidence>
<evidence type="ECO:0000313" key="8">
    <source>
        <dbReference type="EMBL" id="VEJ08710.1"/>
    </source>
</evidence>
<name>A0A448TRU6_9PAST</name>
<dbReference type="SUPFAM" id="SSF161111">
    <property type="entry name" value="Cation efflux protein transmembrane domain-like"/>
    <property type="match status" value="1"/>
</dbReference>
<dbReference type="OrthoDB" id="9809646at2"/>
<evidence type="ECO:0000256" key="3">
    <source>
        <dbReference type="ARBA" id="ARBA00022906"/>
    </source>
</evidence>
<organism evidence="8 9">
    <name type="scientific">Actinobacillus delphinicola</name>
    <dbReference type="NCBI Taxonomy" id="51161"/>
    <lineage>
        <taxon>Bacteria</taxon>
        <taxon>Pseudomonadati</taxon>
        <taxon>Pseudomonadota</taxon>
        <taxon>Gammaproteobacteria</taxon>
        <taxon>Pasteurellales</taxon>
        <taxon>Pasteurellaceae</taxon>
        <taxon>Actinobacillus</taxon>
    </lineage>
</organism>
<dbReference type="InterPro" id="IPR027469">
    <property type="entry name" value="Cation_efflux_TMD_sf"/>
</dbReference>
<feature type="transmembrane region" description="Helical" evidence="6">
    <location>
        <begin position="79"/>
        <end position="100"/>
    </location>
</feature>
<evidence type="ECO:0000313" key="9">
    <source>
        <dbReference type="Proteomes" id="UP000279799"/>
    </source>
</evidence>
<dbReference type="EMBL" id="LR134510">
    <property type="protein sequence ID" value="VEJ08710.1"/>
    <property type="molecule type" value="Genomic_DNA"/>
</dbReference>
<evidence type="ECO:0000256" key="1">
    <source>
        <dbReference type="ARBA" id="ARBA00004141"/>
    </source>
</evidence>
<proteinExistence type="predicted"/>
<sequence>MSHHHDHEHDHCHHHVPQSKRALAWSFWLIFTFMFVEWVTSFLVHSLSLMADAGHMTNDAFSLALAFFAVHLTEKRPQVAKYLTLFNGLSLAIVAALIILEAIRRFYHPEHLIALPMIIVATLGLIVNIIVAKIIHTGDQENLNIQAAYWHVLADMFGSVIAIIAGLCAYFLNWQWVDPVASTILSIIILRSGLRISRTAYQALFH</sequence>
<dbReference type="RefSeq" id="WP_126598015.1">
    <property type="nucleotide sequence ID" value="NZ_LR134510.1"/>
</dbReference>
<keyword evidence="9" id="KW-1185">Reference proteome</keyword>
<dbReference type="AlphaFoldDB" id="A0A448TRU6"/>
<feature type="transmembrane region" description="Helical" evidence="6">
    <location>
        <begin position="148"/>
        <end position="172"/>
    </location>
</feature>
<comment type="subcellular location">
    <subcellularLocation>
        <location evidence="1">Membrane</location>
        <topology evidence="1">Multi-pass membrane protein</topology>
    </subcellularLocation>
</comment>
<dbReference type="Gene3D" id="1.20.1510.10">
    <property type="entry name" value="Cation efflux protein transmembrane domain"/>
    <property type="match status" value="1"/>
</dbReference>
<dbReference type="Proteomes" id="UP000279799">
    <property type="component" value="Chromosome"/>
</dbReference>
<dbReference type="InterPro" id="IPR050681">
    <property type="entry name" value="CDF/SLC30A"/>
</dbReference>